<comment type="subcellular location">
    <subcellularLocation>
        <location evidence="1">Nucleus</location>
    </subcellularLocation>
</comment>
<dbReference type="InParanoid" id="D8M4W6"/>
<dbReference type="PANTHER" id="PTHR12363:SF33">
    <property type="entry name" value="IMPORTIN-13"/>
    <property type="match status" value="1"/>
</dbReference>
<dbReference type="OrthoDB" id="435593at2759"/>
<dbReference type="Gene3D" id="1.25.10.10">
    <property type="entry name" value="Leucine-rich Repeat Variant"/>
    <property type="match status" value="1"/>
</dbReference>
<keyword evidence="4" id="KW-0539">Nucleus</keyword>
<comment type="similarity">
    <text evidence="2">Belongs to the importin beta family.</text>
</comment>
<dbReference type="SUPFAM" id="SSF48371">
    <property type="entry name" value="ARM repeat"/>
    <property type="match status" value="1"/>
</dbReference>
<sequence length="392" mass="44708">MTGSDKCIVLEGLCNVVRMLPAEQAVSYAILYLDWIKSSIRTICEMHAVNGAAEELVTVIHLMTVVIRYVARPNSSTTVSFVSYFEENWGLFSEILSVFGQNEDVVEAICRFFKYFMRQNQSRFTSLLQSTTNLILEGFRQTHISSYIYCGSVIVGEYGCYERWKSEKRLISSCQSIIHQILTEFCDSTLTFLASSPDAYTQNPFIVEDLYDLCGRSLQTIPQVMFSVEDVILRITQAAIAGIQLQHREANRSILRYLDCLLMFGREQKPEEGEIVSKEGNYRAQILRILQVCGQDLMNQLIAALIGGLPESRIKELGVTVVSVLASFYDSFEDIFMNLLSTSIGSIPEKLFSRQEKEEFLQEIYQKNYSIGRFEKSMIRLSSITRSRAQHE</sequence>
<dbReference type="InterPro" id="IPR016024">
    <property type="entry name" value="ARM-type_fold"/>
</dbReference>
<evidence type="ECO:0008006" key="7">
    <source>
        <dbReference type="Google" id="ProtNLM"/>
    </source>
</evidence>
<protein>
    <recommendedName>
        <fullName evidence="7">Exportin-1 C-terminal domain-containing protein</fullName>
    </recommendedName>
</protein>
<dbReference type="PANTHER" id="PTHR12363">
    <property type="entry name" value="TRANSPORTIN 3 AND IMPORTIN 13"/>
    <property type="match status" value="1"/>
</dbReference>
<dbReference type="GeneID" id="24922694"/>
<dbReference type="GO" id="GO:0005737">
    <property type="term" value="C:cytoplasm"/>
    <property type="evidence" value="ECO:0007669"/>
    <property type="project" value="TreeGrafter"/>
</dbReference>
<organism evidence="5">
    <name type="scientific">Blastocystis hominis</name>
    <dbReference type="NCBI Taxonomy" id="12968"/>
    <lineage>
        <taxon>Eukaryota</taxon>
        <taxon>Sar</taxon>
        <taxon>Stramenopiles</taxon>
        <taxon>Bigyra</taxon>
        <taxon>Opalozoa</taxon>
        <taxon>Opalinata</taxon>
        <taxon>Blastocystidae</taxon>
        <taxon>Blastocystis</taxon>
    </lineage>
</organism>
<reference evidence="5" key="1">
    <citation type="submission" date="2010-02" db="EMBL/GenBank/DDBJ databases">
        <title>Sequencing and annotation of the Blastocystis hominis genome.</title>
        <authorList>
            <person name="Wincker P."/>
        </authorList>
    </citation>
    <scope>NUCLEOTIDE SEQUENCE</scope>
    <source>
        <strain evidence="5">Singapore isolate B</strain>
    </source>
</reference>
<proteinExistence type="inferred from homology"/>
<dbReference type="GO" id="GO:0006606">
    <property type="term" value="P:protein import into nucleus"/>
    <property type="evidence" value="ECO:0007669"/>
    <property type="project" value="TreeGrafter"/>
</dbReference>
<keyword evidence="6" id="KW-1185">Reference proteome</keyword>
<dbReference type="InterPro" id="IPR011989">
    <property type="entry name" value="ARM-like"/>
</dbReference>
<dbReference type="InterPro" id="IPR051345">
    <property type="entry name" value="Importin_beta-like_NTR"/>
</dbReference>
<evidence type="ECO:0000313" key="6">
    <source>
        <dbReference type="Proteomes" id="UP000008312"/>
    </source>
</evidence>
<evidence type="ECO:0000256" key="4">
    <source>
        <dbReference type="ARBA" id="ARBA00023242"/>
    </source>
</evidence>
<dbReference type="EMBL" id="FN668655">
    <property type="protein sequence ID" value="CBK23105.2"/>
    <property type="molecule type" value="Genomic_DNA"/>
</dbReference>
<dbReference type="InterPro" id="IPR058537">
    <property type="entry name" value="TPR_TNPO3_IPO13_4th"/>
</dbReference>
<dbReference type="Proteomes" id="UP000008312">
    <property type="component" value="Unassembled WGS sequence"/>
</dbReference>
<evidence type="ECO:0000256" key="3">
    <source>
        <dbReference type="ARBA" id="ARBA00022448"/>
    </source>
</evidence>
<gene>
    <name evidence="5" type="ORF">GSBLH_T00006570001</name>
</gene>
<dbReference type="GO" id="GO:0005634">
    <property type="term" value="C:nucleus"/>
    <property type="evidence" value="ECO:0007669"/>
    <property type="project" value="UniProtKB-SubCell"/>
</dbReference>
<evidence type="ECO:0000256" key="1">
    <source>
        <dbReference type="ARBA" id="ARBA00004123"/>
    </source>
</evidence>
<dbReference type="OMA" id="FRQTHIS"/>
<dbReference type="Pfam" id="PF24139">
    <property type="entry name" value="TPR_TNPO3_IPO13_4th"/>
    <property type="match status" value="1"/>
</dbReference>
<name>D8M4W6_BLAHO</name>
<accession>D8M4W6</accession>
<dbReference type="RefSeq" id="XP_012897153.1">
    <property type="nucleotide sequence ID" value="XM_013041699.1"/>
</dbReference>
<dbReference type="AlphaFoldDB" id="D8M4W6"/>
<keyword evidence="3" id="KW-0813">Transport</keyword>
<evidence type="ECO:0000256" key="2">
    <source>
        <dbReference type="ARBA" id="ARBA00007991"/>
    </source>
</evidence>
<evidence type="ECO:0000313" key="5">
    <source>
        <dbReference type="EMBL" id="CBK23105.2"/>
    </source>
</evidence>